<organism evidence="2 3">
    <name type="scientific">Roseateles saccharophilus</name>
    <name type="common">Pseudomonas saccharophila</name>
    <dbReference type="NCBI Taxonomy" id="304"/>
    <lineage>
        <taxon>Bacteria</taxon>
        <taxon>Pseudomonadati</taxon>
        <taxon>Pseudomonadota</taxon>
        <taxon>Betaproteobacteria</taxon>
        <taxon>Burkholderiales</taxon>
        <taxon>Sphaerotilaceae</taxon>
        <taxon>Roseateles</taxon>
    </lineage>
</organism>
<dbReference type="GO" id="GO:0005507">
    <property type="term" value="F:copper ion binding"/>
    <property type="evidence" value="ECO:0007669"/>
    <property type="project" value="InterPro"/>
</dbReference>
<comment type="caution">
    <text evidence="2">The sequence shown here is derived from an EMBL/GenBank/DDBJ whole genome shotgun (WGS) entry which is preliminary data.</text>
</comment>
<dbReference type="GO" id="GO:0009279">
    <property type="term" value="C:cell outer membrane"/>
    <property type="evidence" value="ECO:0007669"/>
    <property type="project" value="InterPro"/>
</dbReference>
<keyword evidence="1" id="KW-0732">Signal</keyword>
<dbReference type="EMBL" id="SMBU01000016">
    <property type="protein sequence ID" value="TCU94625.1"/>
    <property type="molecule type" value="Genomic_DNA"/>
</dbReference>
<accession>A0A4R3URR1</accession>
<feature type="signal peptide" evidence="1">
    <location>
        <begin position="1"/>
        <end position="27"/>
    </location>
</feature>
<dbReference type="InterPro" id="IPR007939">
    <property type="entry name" value="Cu-R_B_prcur"/>
</dbReference>
<feature type="chain" id="PRO_5020860894" evidence="1">
    <location>
        <begin position="28"/>
        <end position="240"/>
    </location>
</feature>
<dbReference type="OrthoDB" id="9778934at2"/>
<dbReference type="AlphaFoldDB" id="A0A4R3URR1"/>
<protein>
    <submittedName>
        <fullName evidence="2">Copper resistance protein B</fullName>
    </submittedName>
</protein>
<evidence type="ECO:0000313" key="3">
    <source>
        <dbReference type="Proteomes" id="UP000295110"/>
    </source>
</evidence>
<sequence length="240" mass="25680">MRLSKSVGRTLAPVLPVLLGLSLAAVAAGARAADWLSYTRIEAGFGRAGGESQRSVEAEGYVGGDTHRLRWQLLGESPRSVAEPTSGRLMYGYRIADYWDAVAGVRVDRAIGGVSRNYAVFGFNGLAPYLFDLDATLSVGDGRALFDIEGRHEMLLTQRWIVYPFAALGAASRSDTPIGLGSGINRTQFGLGSRYEFTRQVAPFVALSRVNLHGGAADAARSAGERANETVVRAGVRLVF</sequence>
<evidence type="ECO:0000256" key="1">
    <source>
        <dbReference type="SAM" id="SignalP"/>
    </source>
</evidence>
<reference evidence="2 3" key="1">
    <citation type="submission" date="2019-03" db="EMBL/GenBank/DDBJ databases">
        <title>Genomic Encyclopedia of Type Strains, Phase IV (KMG-IV): sequencing the most valuable type-strain genomes for metagenomic binning, comparative biology and taxonomic classification.</title>
        <authorList>
            <person name="Goeker M."/>
        </authorList>
    </citation>
    <scope>NUCLEOTIDE SEQUENCE [LARGE SCALE GENOMIC DNA]</scope>
    <source>
        <strain evidence="2 3">DSM 654</strain>
    </source>
</reference>
<keyword evidence="3" id="KW-1185">Reference proteome</keyword>
<dbReference type="RefSeq" id="WP_132572820.1">
    <property type="nucleotide sequence ID" value="NZ_CBCSGL010000012.1"/>
</dbReference>
<dbReference type="Pfam" id="PF05275">
    <property type="entry name" value="CopB"/>
    <property type="match status" value="1"/>
</dbReference>
<proteinExistence type="predicted"/>
<evidence type="ECO:0000313" key="2">
    <source>
        <dbReference type="EMBL" id="TCU94625.1"/>
    </source>
</evidence>
<dbReference type="GO" id="GO:0006878">
    <property type="term" value="P:intracellular copper ion homeostasis"/>
    <property type="evidence" value="ECO:0007669"/>
    <property type="project" value="InterPro"/>
</dbReference>
<dbReference type="Proteomes" id="UP000295110">
    <property type="component" value="Unassembled WGS sequence"/>
</dbReference>
<gene>
    <name evidence="2" type="ORF">EV671_101647</name>
</gene>
<name>A0A4R3URR1_ROSSA</name>